<protein>
    <recommendedName>
        <fullName evidence="3">Glutamyl-tRNA amidotransferase</fullName>
    </recommendedName>
</protein>
<proteinExistence type="predicted"/>
<evidence type="ECO:0008006" key="3">
    <source>
        <dbReference type="Google" id="ProtNLM"/>
    </source>
</evidence>
<reference evidence="1 2" key="1">
    <citation type="journal article" date="2016" name="Nat. Commun.">
        <title>Thousands of microbial genomes shed light on interconnected biogeochemical processes in an aquifer system.</title>
        <authorList>
            <person name="Anantharaman K."/>
            <person name="Brown C.T."/>
            <person name="Hug L.A."/>
            <person name="Sharon I."/>
            <person name="Castelle C.J."/>
            <person name="Probst A.J."/>
            <person name="Thomas B.C."/>
            <person name="Singh A."/>
            <person name="Wilkins M.J."/>
            <person name="Karaoz U."/>
            <person name="Brodie E.L."/>
            <person name="Williams K.H."/>
            <person name="Hubbard S.S."/>
            <person name="Banfield J.F."/>
        </authorList>
    </citation>
    <scope>NUCLEOTIDE SEQUENCE [LARGE SCALE GENOMIC DNA]</scope>
</reference>
<evidence type="ECO:0000313" key="2">
    <source>
        <dbReference type="Proteomes" id="UP000179118"/>
    </source>
</evidence>
<dbReference type="GO" id="GO:0016884">
    <property type="term" value="F:carbon-nitrogen ligase activity, with glutamine as amido-N-donor"/>
    <property type="evidence" value="ECO:0007669"/>
    <property type="project" value="InterPro"/>
</dbReference>
<dbReference type="Pfam" id="PF09424">
    <property type="entry name" value="YqeY"/>
    <property type="match status" value="1"/>
</dbReference>
<sequence length="151" mass="16483">MSLHEQIKAEVKPAMMAKDAVRLSVVRNMISAFTNELVATGKTPQDMLDDAGVLKVIKRLSNQRKDSIEQFINGGRPELAESEQAELVILEKYLPTLMSREEIKKIALAKKEALGVTDKSKAGQLTGAIMKELTGKADGGDVKAVVDELFT</sequence>
<dbReference type="Gene3D" id="1.10.10.410">
    <property type="match status" value="1"/>
</dbReference>
<dbReference type="EMBL" id="MHUT01000006">
    <property type="protein sequence ID" value="OHA81628.1"/>
    <property type="molecule type" value="Genomic_DNA"/>
</dbReference>
<comment type="caution">
    <text evidence="1">The sequence shown here is derived from an EMBL/GenBank/DDBJ whole genome shotgun (WGS) entry which is preliminary data.</text>
</comment>
<organism evidence="1 2">
    <name type="scientific">Candidatus Yonathbacteria bacterium RIFCSPHIGHO2_02_FULL_44_14</name>
    <dbReference type="NCBI Taxonomy" id="1802724"/>
    <lineage>
        <taxon>Bacteria</taxon>
        <taxon>Candidatus Yonathiibacteriota</taxon>
    </lineage>
</organism>
<evidence type="ECO:0000313" key="1">
    <source>
        <dbReference type="EMBL" id="OHA81628.1"/>
    </source>
</evidence>
<dbReference type="PANTHER" id="PTHR28055:SF1">
    <property type="entry name" value="ALTERED INHERITANCE OF MITOCHONDRIA PROTEIN 41, MITOCHONDRIAL"/>
    <property type="match status" value="1"/>
</dbReference>
<dbReference type="InterPro" id="IPR003789">
    <property type="entry name" value="Asn/Gln_tRNA_amidoTrase-B-like"/>
</dbReference>
<name>A0A1G2SA78_9BACT</name>
<accession>A0A1G2SA78</accession>
<dbReference type="Proteomes" id="UP000179118">
    <property type="component" value="Unassembled WGS sequence"/>
</dbReference>
<dbReference type="PANTHER" id="PTHR28055">
    <property type="entry name" value="ALTERED INHERITANCE OF MITOCHONDRIA PROTEIN 41, MITOCHONDRIAL"/>
    <property type="match status" value="1"/>
</dbReference>
<gene>
    <name evidence="1" type="ORF">A3D51_02535</name>
</gene>
<dbReference type="InterPro" id="IPR019004">
    <property type="entry name" value="YqeY/Aim41"/>
</dbReference>
<dbReference type="AlphaFoldDB" id="A0A1G2SA78"/>
<dbReference type="SUPFAM" id="SSF89095">
    <property type="entry name" value="GatB/YqeY motif"/>
    <property type="match status" value="1"/>
</dbReference>
<dbReference type="InterPro" id="IPR042184">
    <property type="entry name" value="YqeY/Aim41_N"/>
</dbReference>
<dbReference type="InterPro" id="IPR023168">
    <property type="entry name" value="GatB_Yqey_C_2"/>
</dbReference>
<dbReference type="Gene3D" id="1.10.1510.10">
    <property type="entry name" value="Uncharacterised protein YqeY/AIM41 PF09424, N-terminal domain"/>
    <property type="match status" value="1"/>
</dbReference>